<dbReference type="PROSITE" id="PS00154">
    <property type="entry name" value="ATPASE_E1_E2"/>
    <property type="match status" value="1"/>
</dbReference>
<dbReference type="Pfam" id="PF00403">
    <property type="entry name" value="HMA"/>
    <property type="match status" value="1"/>
</dbReference>
<evidence type="ECO:0000256" key="1">
    <source>
        <dbReference type="ARBA" id="ARBA00004651"/>
    </source>
</evidence>
<dbReference type="InterPro" id="IPR006121">
    <property type="entry name" value="HMA_dom"/>
</dbReference>
<feature type="transmembrane region" description="Helical" evidence="10">
    <location>
        <begin position="395"/>
        <end position="417"/>
    </location>
</feature>
<dbReference type="NCBIfam" id="TIGR01511">
    <property type="entry name" value="ATPase-IB1_Cu"/>
    <property type="match status" value="1"/>
</dbReference>
<dbReference type="InterPro" id="IPR036163">
    <property type="entry name" value="HMA_dom_sf"/>
</dbReference>
<feature type="transmembrane region" description="Helical" evidence="10">
    <location>
        <begin position="167"/>
        <end position="188"/>
    </location>
</feature>
<dbReference type="InterPro" id="IPR023214">
    <property type="entry name" value="HAD_sf"/>
</dbReference>
<dbReference type="Pfam" id="PF00702">
    <property type="entry name" value="Hydrolase"/>
    <property type="match status" value="1"/>
</dbReference>
<keyword evidence="3 10" id="KW-0812">Transmembrane</keyword>
<evidence type="ECO:0000256" key="5">
    <source>
        <dbReference type="ARBA" id="ARBA00022741"/>
    </source>
</evidence>
<dbReference type="InterPro" id="IPR059000">
    <property type="entry name" value="ATPase_P-type_domA"/>
</dbReference>
<name>A0ABW2RZM1_9NOCA</name>
<reference evidence="13" key="1">
    <citation type="journal article" date="2019" name="Int. J. Syst. Evol. Microbiol.">
        <title>The Global Catalogue of Microorganisms (GCM) 10K type strain sequencing project: providing services to taxonomists for standard genome sequencing and annotation.</title>
        <authorList>
            <consortium name="The Broad Institute Genomics Platform"/>
            <consortium name="The Broad Institute Genome Sequencing Center for Infectious Disease"/>
            <person name="Wu L."/>
            <person name="Ma J."/>
        </authorList>
    </citation>
    <scope>NUCLEOTIDE SEQUENCE [LARGE SCALE GENOMIC DNA]</scope>
    <source>
        <strain evidence="13">ICMP 19430</strain>
    </source>
</reference>
<dbReference type="RefSeq" id="WP_378406171.1">
    <property type="nucleotide sequence ID" value="NZ_JBHTCS010000017.1"/>
</dbReference>
<comment type="caution">
    <text evidence="12">The sequence shown here is derived from an EMBL/GenBank/DDBJ whole genome shotgun (WGS) entry which is preliminary data.</text>
</comment>
<dbReference type="Gene3D" id="3.30.70.100">
    <property type="match status" value="1"/>
</dbReference>
<dbReference type="CDD" id="cd00371">
    <property type="entry name" value="HMA"/>
    <property type="match status" value="1"/>
</dbReference>
<dbReference type="NCBIfam" id="TIGR01512">
    <property type="entry name" value="ATPase-IB2_Cd"/>
    <property type="match status" value="1"/>
</dbReference>
<evidence type="ECO:0000259" key="11">
    <source>
        <dbReference type="PROSITE" id="PS50846"/>
    </source>
</evidence>
<dbReference type="Pfam" id="PF00122">
    <property type="entry name" value="E1-E2_ATPase"/>
    <property type="match status" value="1"/>
</dbReference>
<feature type="transmembrane region" description="Helical" evidence="10">
    <location>
        <begin position="362"/>
        <end position="383"/>
    </location>
</feature>
<feature type="transmembrane region" description="Helical" evidence="10">
    <location>
        <begin position="687"/>
        <end position="707"/>
    </location>
</feature>
<keyword evidence="13" id="KW-1185">Reference proteome</keyword>
<dbReference type="SUPFAM" id="SSF81653">
    <property type="entry name" value="Calcium ATPase, transduction domain A"/>
    <property type="match status" value="1"/>
</dbReference>
<keyword evidence="4 10" id="KW-0479">Metal-binding</keyword>
<evidence type="ECO:0000313" key="12">
    <source>
        <dbReference type="EMBL" id="MFC7449308.1"/>
    </source>
</evidence>
<protein>
    <submittedName>
        <fullName evidence="12">Heavy metal translocating P-type ATPase</fullName>
    </submittedName>
</protein>
<evidence type="ECO:0000256" key="4">
    <source>
        <dbReference type="ARBA" id="ARBA00022723"/>
    </source>
</evidence>
<keyword evidence="8 10" id="KW-1133">Transmembrane helix</keyword>
<evidence type="ECO:0000256" key="3">
    <source>
        <dbReference type="ARBA" id="ARBA00022692"/>
    </source>
</evidence>
<organism evidence="12 13">
    <name type="scientific">Rhodococcus daqingensis</name>
    <dbReference type="NCBI Taxonomy" id="2479363"/>
    <lineage>
        <taxon>Bacteria</taxon>
        <taxon>Bacillati</taxon>
        <taxon>Actinomycetota</taxon>
        <taxon>Actinomycetes</taxon>
        <taxon>Mycobacteriales</taxon>
        <taxon>Nocardiaceae</taxon>
        <taxon>Rhodococcus</taxon>
    </lineage>
</organism>
<dbReference type="EMBL" id="JBHTCS010000017">
    <property type="protein sequence ID" value="MFC7449308.1"/>
    <property type="molecule type" value="Genomic_DNA"/>
</dbReference>
<evidence type="ECO:0000256" key="7">
    <source>
        <dbReference type="ARBA" id="ARBA00022967"/>
    </source>
</evidence>
<dbReference type="PANTHER" id="PTHR43520">
    <property type="entry name" value="ATP7, ISOFORM B"/>
    <property type="match status" value="1"/>
</dbReference>
<sequence length="737" mass="75097">MTAAGGSPAPVGVAERELDLELGGMTCASCANRIERKLAKIAGVSATVNFATERAHVRYPAGVEPTELVAAVESAGYTATVSAAAGRGEPTPPGAGAAPDGLGTRLAVSALAAVPVVALSMVPALQFDRWQWIALALTTLVVFWGGYPFHRAALTNARHGSSTMDTLVSLGTLAAYGWSVWALVFGTAGHIGMAHEFTLRLGAHDPSGQIYLEVSAAVTVFLLAGRYAESRAKRRAGAALRALIEVGAKDVAVLRDGAERRIPVSGLQVGDRFVVRPGEKIATDGCVLSGAAAVDASMLTGESVPVEVSAGDAVVGGTVNTDGRLVVRAERIGADTQLAHIAALVTEAQSGKAAVARLADRVSAVFVPVVLVIAAVTLAGWLVTGHAATEAFTAAVAVLIVACPCALGLATPTALLVGTGRGAQLGILIRGPEVLEQTKRIDTVMLDKTGTVTTGRMAFDEVVPARGQDADRVLALAAAVEGASEHPVARAIAAAGGSGHSVTEFENRPGLGVVGLVDGIRVSVGRPHGPVPAELRPAFAAGRTTVAVAWDGEIRGAITVTDAVKPTSAEAIAQIRALGMTPVLLTGDRTEVGRAVAESVGIDRVIAEVLPADKVAHVARLQREGAVVAMVGDGVNDAAALAAADVGLAMGTGTDAAIEASDLTLVRGDLCSVPQAIRLSRATLGTIRANLFWAFAYNVAAIPLAALGLLNPMIAGAAMALSSVFVVANSLRLRRFR</sequence>
<proteinExistence type="inferred from homology"/>
<dbReference type="SUPFAM" id="SSF55008">
    <property type="entry name" value="HMA, heavy metal-associated domain"/>
    <property type="match status" value="1"/>
</dbReference>
<feature type="transmembrane region" description="Helical" evidence="10">
    <location>
        <begin position="208"/>
        <end position="225"/>
    </location>
</feature>
<feature type="transmembrane region" description="Helical" evidence="10">
    <location>
        <begin position="106"/>
        <end position="124"/>
    </location>
</feature>
<dbReference type="PROSITE" id="PS01047">
    <property type="entry name" value="HMA_1"/>
    <property type="match status" value="1"/>
</dbReference>
<comment type="similarity">
    <text evidence="2 10">Belongs to the cation transport ATPase (P-type) (TC 3.A.3) family. Type IB subfamily.</text>
</comment>
<feature type="transmembrane region" description="Helical" evidence="10">
    <location>
        <begin position="713"/>
        <end position="731"/>
    </location>
</feature>
<dbReference type="Gene3D" id="3.40.1110.10">
    <property type="entry name" value="Calcium-transporting ATPase, cytoplasmic domain N"/>
    <property type="match status" value="1"/>
</dbReference>
<dbReference type="Gene3D" id="2.70.150.10">
    <property type="entry name" value="Calcium-transporting ATPase, cytoplasmic transduction domain A"/>
    <property type="match status" value="1"/>
</dbReference>
<evidence type="ECO:0000256" key="2">
    <source>
        <dbReference type="ARBA" id="ARBA00006024"/>
    </source>
</evidence>
<feature type="transmembrane region" description="Helical" evidence="10">
    <location>
        <begin position="130"/>
        <end position="147"/>
    </location>
</feature>
<keyword evidence="10" id="KW-1003">Cell membrane</keyword>
<dbReference type="Proteomes" id="UP001596484">
    <property type="component" value="Unassembled WGS sequence"/>
</dbReference>
<dbReference type="PANTHER" id="PTHR43520:SF8">
    <property type="entry name" value="P-TYPE CU(+) TRANSPORTER"/>
    <property type="match status" value="1"/>
</dbReference>
<comment type="subcellular location">
    <subcellularLocation>
        <location evidence="1">Cell membrane</location>
        <topology evidence="1">Multi-pass membrane protein</topology>
    </subcellularLocation>
</comment>
<accession>A0ABW2RZM1</accession>
<dbReference type="InterPro" id="IPR017969">
    <property type="entry name" value="Heavy-metal-associated_CS"/>
</dbReference>
<dbReference type="InterPro" id="IPR036412">
    <property type="entry name" value="HAD-like_sf"/>
</dbReference>
<dbReference type="InterPro" id="IPR027256">
    <property type="entry name" value="P-typ_ATPase_IB"/>
</dbReference>
<dbReference type="InterPro" id="IPR023299">
    <property type="entry name" value="ATPase_P-typ_cyto_dom_N"/>
</dbReference>
<keyword evidence="7" id="KW-1278">Translocase</keyword>
<dbReference type="CDD" id="cd02094">
    <property type="entry name" value="P-type_ATPase_Cu-like"/>
    <property type="match status" value="1"/>
</dbReference>
<keyword evidence="6 10" id="KW-0067">ATP-binding</keyword>
<dbReference type="PROSITE" id="PS50846">
    <property type="entry name" value="HMA_2"/>
    <property type="match status" value="1"/>
</dbReference>
<dbReference type="PRINTS" id="PR00119">
    <property type="entry name" value="CATATPASE"/>
</dbReference>
<dbReference type="SUPFAM" id="SSF56784">
    <property type="entry name" value="HAD-like"/>
    <property type="match status" value="1"/>
</dbReference>
<dbReference type="NCBIfam" id="TIGR01525">
    <property type="entry name" value="ATPase-IB_hvy"/>
    <property type="match status" value="1"/>
</dbReference>
<evidence type="ECO:0000256" key="10">
    <source>
        <dbReference type="RuleBase" id="RU362081"/>
    </source>
</evidence>
<evidence type="ECO:0000313" key="13">
    <source>
        <dbReference type="Proteomes" id="UP001596484"/>
    </source>
</evidence>
<dbReference type="NCBIfam" id="TIGR01494">
    <property type="entry name" value="ATPase_P-type"/>
    <property type="match status" value="1"/>
</dbReference>
<keyword evidence="5 10" id="KW-0547">Nucleotide-binding</keyword>
<dbReference type="InterPro" id="IPR008250">
    <property type="entry name" value="ATPase_P-typ_transduc_dom_A_sf"/>
</dbReference>
<feature type="domain" description="HMA" evidence="11">
    <location>
        <begin position="16"/>
        <end position="80"/>
    </location>
</feature>
<dbReference type="SUPFAM" id="SSF81665">
    <property type="entry name" value="Calcium ATPase, transmembrane domain M"/>
    <property type="match status" value="1"/>
</dbReference>
<evidence type="ECO:0000256" key="6">
    <source>
        <dbReference type="ARBA" id="ARBA00022840"/>
    </source>
</evidence>
<evidence type="ECO:0000256" key="9">
    <source>
        <dbReference type="ARBA" id="ARBA00023136"/>
    </source>
</evidence>
<dbReference type="InterPro" id="IPR018303">
    <property type="entry name" value="ATPase_P-typ_P_site"/>
</dbReference>
<gene>
    <name evidence="12" type="ORF">ACFQS9_15545</name>
</gene>
<evidence type="ECO:0000256" key="8">
    <source>
        <dbReference type="ARBA" id="ARBA00022989"/>
    </source>
</evidence>
<dbReference type="InterPro" id="IPR023298">
    <property type="entry name" value="ATPase_P-typ_TM_dom_sf"/>
</dbReference>
<keyword evidence="9 10" id="KW-0472">Membrane</keyword>
<dbReference type="InterPro" id="IPR001757">
    <property type="entry name" value="P_typ_ATPase"/>
</dbReference>
<dbReference type="Gene3D" id="3.40.50.1000">
    <property type="entry name" value="HAD superfamily/HAD-like"/>
    <property type="match status" value="1"/>
</dbReference>